<sequence>MIAALDRDFGLAGHHRADAVETVGADRHPDAGAADQNAAIGSAGRNQTPDLNREIGIVIGRIEHMRAGIDHLIALALQRVAQLVLEFETAVVGTDGDGQLFLVVKIFHHMESS</sequence>
<evidence type="ECO:0000313" key="1">
    <source>
        <dbReference type="EMBL" id="MPN25166.1"/>
    </source>
</evidence>
<protein>
    <submittedName>
        <fullName evidence="1">Uncharacterized protein</fullName>
    </submittedName>
</protein>
<reference evidence="1" key="1">
    <citation type="submission" date="2019-08" db="EMBL/GenBank/DDBJ databases">
        <authorList>
            <person name="Kucharzyk K."/>
            <person name="Murdoch R.W."/>
            <person name="Higgins S."/>
            <person name="Loffler F."/>
        </authorList>
    </citation>
    <scope>NUCLEOTIDE SEQUENCE</scope>
</reference>
<dbReference type="EMBL" id="VSSQ01074238">
    <property type="protein sequence ID" value="MPN25166.1"/>
    <property type="molecule type" value="Genomic_DNA"/>
</dbReference>
<comment type="caution">
    <text evidence="1">The sequence shown here is derived from an EMBL/GenBank/DDBJ whole genome shotgun (WGS) entry which is preliminary data.</text>
</comment>
<accession>A0A645GG65</accession>
<dbReference type="AlphaFoldDB" id="A0A645GG65"/>
<gene>
    <name evidence="1" type="ORF">SDC9_172573</name>
</gene>
<name>A0A645GG65_9ZZZZ</name>
<organism evidence="1">
    <name type="scientific">bioreactor metagenome</name>
    <dbReference type="NCBI Taxonomy" id="1076179"/>
    <lineage>
        <taxon>unclassified sequences</taxon>
        <taxon>metagenomes</taxon>
        <taxon>ecological metagenomes</taxon>
    </lineage>
</organism>
<proteinExistence type="predicted"/>